<keyword evidence="1" id="KW-0732">Signal</keyword>
<reference evidence="2" key="1">
    <citation type="journal article" date="2014" name="Int. J. Syst. Evol. Microbiol.">
        <title>Complete genome sequence of Corynebacterium casei LMG S-19264T (=DSM 44701T), isolated from a smear-ripened cheese.</title>
        <authorList>
            <consortium name="US DOE Joint Genome Institute (JGI-PGF)"/>
            <person name="Walter F."/>
            <person name="Albersmeier A."/>
            <person name="Kalinowski J."/>
            <person name="Ruckert C."/>
        </authorList>
    </citation>
    <scope>NUCLEOTIDE SEQUENCE</scope>
    <source>
        <strain evidence="2">CGMCC 1.12997</strain>
    </source>
</reference>
<feature type="chain" id="PRO_5038128548" evidence="1">
    <location>
        <begin position="22"/>
        <end position="272"/>
    </location>
</feature>
<keyword evidence="3" id="KW-1185">Reference proteome</keyword>
<proteinExistence type="predicted"/>
<evidence type="ECO:0000313" key="3">
    <source>
        <dbReference type="Proteomes" id="UP000647241"/>
    </source>
</evidence>
<reference evidence="2" key="2">
    <citation type="submission" date="2020-09" db="EMBL/GenBank/DDBJ databases">
        <authorList>
            <person name="Sun Q."/>
            <person name="Zhou Y."/>
        </authorList>
    </citation>
    <scope>NUCLEOTIDE SEQUENCE</scope>
    <source>
        <strain evidence="2">CGMCC 1.12997</strain>
    </source>
</reference>
<dbReference type="AlphaFoldDB" id="A0A917M3A6"/>
<feature type="signal peptide" evidence="1">
    <location>
        <begin position="1"/>
        <end position="21"/>
    </location>
</feature>
<evidence type="ECO:0000313" key="2">
    <source>
        <dbReference type="EMBL" id="GGG72340.1"/>
    </source>
</evidence>
<protein>
    <submittedName>
        <fullName evidence="2">Uncharacterized protein</fullName>
    </submittedName>
</protein>
<dbReference type="Proteomes" id="UP000647241">
    <property type="component" value="Unassembled WGS sequence"/>
</dbReference>
<dbReference type="Pfam" id="PF12543">
    <property type="entry name" value="DUF3738"/>
    <property type="match status" value="1"/>
</dbReference>
<evidence type="ECO:0000256" key="1">
    <source>
        <dbReference type="SAM" id="SignalP"/>
    </source>
</evidence>
<comment type="caution">
    <text evidence="2">The sequence shown here is derived from an EMBL/GenBank/DDBJ whole genome shotgun (WGS) entry which is preliminary data.</text>
</comment>
<dbReference type="RefSeq" id="WP_188553422.1">
    <property type="nucleotide sequence ID" value="NZ_BMGT01000002.1"/>
</dbReference>
<organism evidence="2 3">
    <name type="scientific">Edaphobacter dinghuensis</name>
    <dbReference type="NCBI Taxonomy" id="1560005"/>
    <lineage>
        <taxon>Bacteria</taxon>
        <taxon>Pseudomonadati</taxon>
        <taxon>Acidobacteriota</taxon>
        <taxon>Terriglobia</taxon>
        <taxon>Terriglobales</taxon>
        <taxon>Acidobacteriaceae</taxon>
        <taxon>Edaphobacter</taxon>
    </lineage>
</organism>
<name>A0A917M3A6_9BACT</name>
<dbReference type="InterPro" id="IPR017801">
    <property type="entry name" value="DUF3738"/>
</dbReference>
<accession>A0A917M3A6</accession>
<dbReference type="NCBIfam" id="TIGR03435">
    <property type="entry name" value="Soli_TIGR03435"/>
    <property type="match status" value="1"/>
</dbReference>
<gene>
    <name evidence="2" type="ORF">GCM10011585_13350</name>
</gene>
<sequence length="272" mass="29922">MPLIERFAVCLLVTASAFTQAQSFATIDVKPALSVEPQSMRVRVLPNGDLIGTSVNVITLINEGYDVPSNPSERLSNLPSWVYSEKYDIVAKASSGAKQLSSSNPNATKLIRDMFRQVLTDRFHLAMQVEDKSMPVYALVVAGNGPKLKRSTLADCIFDTAPDGCHSFVIGFGHPLNARAIDMDDLAHYIENWTDLPVVNRTALTGLYTVSTEGWRPMRLPPPPPNGAGDVDFTQLPNIDTILGRLGLGLRKQEEVLPIYKVEHIERPSGHR</sequence>
<dbReference type="EMBL" id="BMGT01000002">
    <property type="protein sequence ID" value="GGG72340.1"/>
    <property type="molecule type" value="Genomic_DNA"/>
</dbReference>